<reference evidence="1" key="3">
    <citation type="submission" date="2020-12" db="UniProtKB">
        <authorList>
            <consortium name="EnsemblPlants"/>
        </authorList>
    </citation>
    <scope>IDENTIFICATION</scope>
</reference>
<accession>A0A7I3ZK59</accession>
<evidence type="ECO:0000313" key="1">
    <source>
        <dbReference type="EnsemblPlants" id="PAC:32958482.CDS.1"/>
    </source>
</evidence>
<reference evidence="1 2" key="2">
    <citation type="journal article" date="2018" name="Plant J.">
        <title>The Physcomitrella patens chromosome-scale assembly reveals moss genome structure and evolution.</title>
        <authorList>
            <person name="Lang D."/>
            <person name="Ullrich K.K."/>
            <person name="Murat F."/>
            <person name="Fuchs J."/>
            <person name="Jenkins J."/>
            <person name="Haas F.B."/>
            <person name="Piednoel M."/>
            <person name="Gundlach H."/>
            <person name="Van Bel M."/>
            <person name="Meyberg R."/>
            <person name="Vives C."/>
            <person name="Morata J."/>
            <person name="Symeonidi A."/>
            <person name="Hiss M."/>
            <person name="Muchero W."/>
            <person name="Kamisugi Y."/>
            <person name="Saleh O."/>
            <person name="Blanc G."/>
            <person name="Decker E.L."/>
            <person name="van Gessel N."/>
            <person name="Grimwood J."/>
            <person name="Hayes R.D."/>
            <person name="Graham S.W."/>
            <person name="Gunter L.E."/>
            <person name="McDaniel S.F."/>
            <person name="Hoernstein S.N.W."/>
            <person name="Larsson A."/>
            <person name="Li F.W."/>
            <person name="Perroud P.F."/>
            <person name="Phillips J."/>
            <person name="Ranjan P."/>
            <person name="Rokshar D.S."/>
            <person name="Rothfels C.J."/>
            <person name="Schneider L."/>
            <person name="Shu S."/>
            <person name="Stevenson D.W."/>
            <person name="Thummler F."/>
            <person name="Tillich M."/>
            <person name="Villarreal Aguilar J.C."/>
            <person name="Widiez T."/>
            <person name="Wong G.K."/>
            <person name="Wymore A."/>
            <person name="Zhang Y."/>
            <person name="Zimmer A.D."/>
            <person name="Quatrano R.S."/>
            <person name="Mayer K.F.X."/>
            <person name="Goodstein D."/>
            <person name="Casacuberta J.M."/>
            <person name="Vandepoele K."/>
            <person name="Reski R."/>
            <person name="Cuming A.C."/>
            <person name="Tuskan G.A."/>
            <person name="Maumus F."/>
            <person name="Salse J."/>
            <person name="Schmutz J."/>
            <person name="Rensing S.A."/>
        </authorList>
    </citation>
    <scope>NUCLEOTIDE SEQUENCE [LARGE SCALE GENOMIC DNA]</scope>
    <source>
        <strain evidence="1 2">cv. Gransden 2004</strain>
    </source>
</reference>
<dbReference type="Proteomes" id="UP000006727">
    <property type="component" value="Chromosome 11"/>
</dbReference>
<evidence type="ECO:0000313" key="2">
    <source>
        <dbReference type="Proteomes" id="UP000006727"/>
    </source>
</evidence>
<protein>
    <submittedName>
        <fullName evidence="1">Uncharacterized protein</fullName>
    </submittedName>
</protein>
<dbReference type="EnsemblPlants" id="Pp3c11_20280V3.2">
    <property type="protein sequence ID" value="PAC:32958482.CDS.1"/>
    <property type="gene ID" value="Pp3c11_20280"/>
</dbReference>
<dbReference type="EnsemblPlants" id="Pp3c11_20280V3.1">
    <property type="protein sequence ID" value="PAC:32958481.CDS.1"/>
    <property type="gene ID" value="Pp3c11_20280"/>
</dbReference>
<dbReference type="AlphaFoldDB" id="A0A7I3ZK59"/>
<dbReference type="InParanoid" id="A0A7I3ZK59"/>
<dbReference type="Gramene" id="Pp3c11_20280V3.2">
    <property type="protein sequence ID" value="PAC:32958482.CDS.1"/>
    <property type="gene ID" value="Pp3c11_20280"/>
</dbReference>
<name>A0A7I3ZK59_PHYPA</name>
<organism evidence="1 2">
    <name type="scientific">Physcomitrium patens</name>
    <name type="common">Spreading-leaved earth moss</name>
    <name type="synonym">Physcomitrella patens</name>
    <dbReference type="NCBI Taxonomy" id="3218"/>
    <lineage>
        <taxon>Eukaryota</taxon>
        <taxon>Viridiplantae</taxon>
        <taxon>Streptophyta</taxon>
        <taxon>Embryophyta</taxon>
        <taxon>Bryophyta</taxon>
        <taxon>Bryophytina</taxon>
        <taxon>Bryopsida</taxon>
        <taxon>Funariidae</taxon>
        <taxon>Funariales</taxon>
        <taxon>Funariaceae</taxon>
        <taxon>Physcomitrium</taxon>
    </lineage>
</organism>
<reference evidence="1 2" key="1">
    <citation type="journal article" date="2008" name="Science">
        <title>The Physcomitrella genome reveals evolutionary insights into the conquest of land by plants.</title>
        <authorList>
            <person name="Rensing S."/>
            <person name="Lang D."/>
            <person name="Zimmer A."/>
            <person name="Terry A."/>
            <person name="Salamov A."/>
            <person name="Shapiro H."/>
            <person name="Nishiyama T."/>
            <person name="Perroud P.-F."/>
            <person name="Lindquist E."/>
            <person name="Kamisugi Y."/>
            <person name="Tanahashi T."/>
            <person name="Sakakibara K."/>
            <person name="Fujita T."/>
            <person name="Oishi K."/>
            <person name="Shin-I T."/>
            <person name="Kuroki Y."/>
            <person name="Toyoda A."/>
            <person name="Suzuki Y."/>
            <person name="Hashimoto A."/>
            <person name="Yamaguchi K."/>
            <person name="Sugano A."/>
            <person name="Kohara Y."/>
            <person name="Fujiyama A."/>
            <person name="Anterola A."/>
            <person name="Aoki S."/>
            <person name="Ashton N."/>
            <person name="Barbazuk W.B."/>
            <person name="Barker E."/>
            <person name="Bennetzen J."/>
            <person name="Bezanilla M."/>
            <person name="Blankenship R."/>
            <person name="Cho S.H."/>
            <person name="Dutcher S."/>
            <person name="Estelle M."/>
            <person name="Fawcett J.A."/>
            <person name="Gundlach H."/>
            <person name="Hanada K."/>
            <person name="Heyl A."/>
            <person name="Hicks K.A."/>
            <person name="Hugh J."/>
            <person name="Lohr M."/>
            <person name="Mayer K."/>
            <person name="Melkozernov A."/>
            <person name="Murata T."/>
            <person name="Nelson D."/>
            <person name="Pils B."/>
            <person name="Prigge M."/>
            <person name="Reiss B."/>
            <person name="Renner T."/>
            <person name="Rombauts S."/>
            <person name="Rushton P."/>
            <person name="Sanderfoot A."/>
            <person name="Schween G."/>
            <person name="Shiu S.-H."/>
            <person name="Stueber K."/>
            <person name="Theodoulou F.L."/>
            <person name="Tu H."/>
            <person name="Van de Peer Y."/>
            <person name="Verrier P.J."/>
            <person name="Waters E."/>
            <person name="Wood A."/>
            <person name="Yang L."/>
            <person name="Cove D."/>
            <person name="Cuming A."/>
            <person name="Hasebe M."/>
            <person name="Lucas S."/>
            <person name="Mishler D.B."/>
            <person name="Reski R."/>
            <person name="Grigoriev I."/>
            <person name="Quatrano R.S."/>
            <person name="Boore J.L."/>
        </authorList>
    </citation>
    <scope>NUCLEOTIDE SEQUENCE [LARGE SCALE GENOMIC DNA]</scope>
    <source>
        <strain evidence="1 2">cv. Gransden 2004</strain>
    </source>
</reference>
<proteinExistence type="predicted"/>
<dbReference type="EMBL" id="ABEU02000011">
    <property type="status" value="NOT_ANNOTATED_CDS"/>
    <property type="molecule type" value="Genomic_DNA"/>
</dbReference>
<keyword evidence="2" id="KW-1185">Reference proteome</keyword>
<sequence>MAAALKEMSWAVSRVSSTVALSVAGALHTMIFKCAPRLLFSSSSLPPCPPSF</sequence>
<dbReference type="Gramene" id="Pp3c11_20280V3.1">
    <property type="protein sequence ID" value="PAC:32958481.CDS.1"/>
    <property type="gene ID" value="Pp3c11_20280"/>
</dbReference>